<organism evidence="2 3">
    <name type="scientific">Methanolobus halotolerans</name>
    <dbReference type="NCBI Taxonomy" id="2052935"/>
    <lineage>
        <taxon>Archaea</taxon>
        <taxon>Methanobacteriati</taxon>
        <taxon>Methanobacteriota</taxon>
        <taxon>Stenosarchaea group</taxon>
        <taxon>Methanomicrobia</taxon>
        <taxon>Methanosarcinales</taxon>
        <taxon>Methanosarcinaceae</taxon>
        <taxon>Methanolobus</taxon>
    </lineage>
</organism>
<protein>
    <submittedName>
        <fullName evidence="2">Thioredoxin domain-containing protein</fullName>
    </submittedName>
</protein>
<gene>
    <name evidence="2" type="ORF">CUN85_04530</name>
</gene>
<name>A0A4E0R127_9EURY</name>
<comment type="caution">
    <text evidence="2">The sequence shown here is derived from an EMBL/GenBank/DDBJ whole genome shotgun (WGS) entry which is preliminary data.</text>
</comment>
<dbReference type="PIRSF" id="PIRSF006402">
    <property type="entry name" value="UCP006402_thioredoxin"/>
    <property type="match status" value="1"/>
</dbReference>
<dbReference type="SUPFAM" id="SSF48208">
    <property type="entry name" value="Six-hairpin glycosidases"/>
    <property type="match status" value="1"/>
</dbReference>
<dbReference type="Proteomes" id="UP000297295">
    <property type="component" value="Unassembled WGS sequence"/>
</dbReference>
<dbReference type="Gene3D" id="1.50.10.10">
    <property type="match status" value="2"/>
</dbReference>
<proteinExistence type="predicted"/>
<evidence type="ECO:0000259" key="1">
    <source>
        <dbReference type="Pfam" id="PF03190"/>
    </source>
</evidence>
<dbReference type="SUPFAM" id="SSF52833">
    <property type="entry name" value="Thioredoxin-like"/>
    <property type="match status" value="1"/>
</dbReference>
<dbReference type="InterPro" id="IPR008928">
    <property type="entry name" value="6-hairpin_glycosidase_sf"/>
</dbReference>
<dbReference type="OrthoDB" id="28016at2157"/>
<dbReference type="PANTHER" id="PTHR42899:SF1">
    <property type="entry name" value="SPERMATOGENESIS-ASSOCIATED PROTEIN 20"/>
    <property type="match status" value="1"/>
</dbReference>
<evidence type="ECO:0000313" key="2">
    <source>
        <dbReference type="EMBL" id="TGC10736.1"/>
    </source>
</evidence>
<sequence length="704" mass="80453">MQEKRTEPEERKANRLIQEKSPYLLQHAYNPVDWYPWGEEAFMKAETEDKPIFLSIGYSTCHWCHVMEKESFENEEVALLMNEVFVPVKVDREERPDIDSTYMSVCQALTGRGGWPLTIIMTPEKKPFLATTYIPRDSRLGTTGMLELVPMVKKMWAQKRDELVSNAEEIVSAISEASGKSGEDALDRNVLDKCFRQLRDNFDQVNGGFGNAPKFPTPHHLTFLLRYWKRTGDKDALAMVEKTLHAMRRGGIYDHIGFGFHRYSTDARWIVPHFEKMLYDQALIAIACTEAFQATHDKRYREVTREIFSYVTRDMLAPEGGFYSAEDADSEGEEGKFYVWTGAELESVLGDDEAELIKQLFSTSPEGNFRDEATGTSTGTNILYQKKDLREMAAESDRDPDQLSTEYERIREKLFNYREKRIHPAKDDKILTDWNGLMIVALCKASAAFGDKEYAELACRAADFILSEMKSPDGSLYHRYRGGEAAVEAFLEDYAFFIWGLTELYETTFETQYLKHALELNRHLTEHFRDEYNGGFFHTADYSEFLLFRNKEVYDGASPSGNSVCALNLLQLGRVTADADLENMAYEIFNTFAKQVMRVPLGYTQLLCALDFAVGPSREIVIVGETGNKGTEDLASCINQDFLPNKIIVFKPPERGSGIEEIAGYVSDMTMKDAKATAYICENYNCNLPANNREDIYKQLKTYN</sequence>
<dbReference type="InterPro" id="IPR024705">
    <property type="entry name" value="Ssp411"/>
</dbReference>
<evidence type="ECO:0000313" key="3">
    <source>
        <dbReference type="Proteomes" id="UP000297295"/>
    </source>
</evidence>
<dbReference type="InterPro" id="IPR012341">
    <property type="entry name" value="6hp_glycosidase-like_sf"/>
</dbReference>
<dbReference type="Pfam" id="PF03190">
    <property type="entry name" value="Thioredox_DsbH"/>
    <property type="match status" value="1"/>
</dbReference>
<dbReference type="RefSeq" id="WP_135389119.1">
    <property type="nucleotide sequence ID" value="NZ_PGGK01000003.1"/>
</dbReference>
<dbReference type="EMBL" id="PGGK01000003">
    <property type="protein sequence ID" value="TGC10736.1"/>
    <property type="molecule type" value="Genomic_DNA"/>
</dbReference>
<keyword evidence="3" id="KW-1185">Reference proteome</keyword>
<dbReference type="CDD" id="cd02955">
    <property type="entry name" value="SSP411"/>
    <property type="match status" value="1"/>
</dbReference>
<dbReference type="InterPro" id="IPR036249">
    <property type="entry name" value="Thioredoxin-like_sf"/>
</dbReference>
<dbReference type="Gene3D" id="3.40.30.10">
    <property type="entry name" value="Glutaredoxin"/>
    <property type="match status" value="1"/>
</dbReference>
<dbReference type="InterPro" id="IPR004879">
    <property type="entry name" value="Ssp411-like_TRX"/>
</dbReference>
<reference evidence="2 3" key="1">
    <citation type="submission" date="2017-11" db="EMBL/GenBank/DDBJ databases">
        <title>Isolation and Characterization of Methanogenic Archaea from Saline Meromictic Lake at Siberia.</title>
        <authorList>
            <person name="Shen Y."/>
            <person name="Huang H.-H."/>
            <person name="Lai M.-C."/>
            <person name="Chen S.-C."/>
        </authorList>
    </citation>
    <scope>NUCLEOTIDE SEQUENCE [LARGE SCALE GENOMIC DNA]</scope>
    <source>
        <strain evidence="2 3">SY-01</strain>
    </source>
</reference>
<accession>A0A4E0R127</accession>
<feature type="domain" description="Spermatogenesis-associated protein 20-like TRX" evidence="1">
    <location>
        <begin position="14"/>
        <end position="174"/>
    </location>
</feature>
<dbReference type="AlphaFoldDB" id="A0A4E0R127"/>
<dbReference type="PANTHER" id="PTHR42899">
    <property type="entry name" value="SPERMATOGENESIS-ASSOCIATED PROTEIN 20"/>
    <property type="match status" value="1"/>
</dbReference>
<dbReference type="GO" id="GO:0005975">
    <property type="term" value="P:carbohydrate metabolic process"/>
    <property type="evidence" value="ECO:0007669"/>
    <property type="project" value="InterPro"/>
</dbReference>